<gene>
    <name evidence="1" type="ORF">S06H3_50274</name>
</gene>
<name>X1QFC6_9ZZZZ</name>
<organism evidence="1">
    <name type="scientific">marine sediment metagenome</name>
    <dbReference type="NCBI Taxonomy" id="412755"/>
    <lineage>
        <taxon>unclassified sequences</taxon>
        <taxon>metagenomes</taxon>
        <taxon>ecological metagenomes</taxon>
    </lineage>
</organism>
<reference evidence="1" key="1">
    <citation type="journal article" date="2014" name="Front. Microbiol.">
        <title>High frequency of phylogenetically diverse reductive dehalogenase-homologous genes in deep subseafloor sedimentary metagenomes.</title>
        <authorList>
            <person name="Kawai M."/>
            <person name="Futagami T."/>
            <person name="Toyoda A."/>
            <person name="Takaki Y."/>
            <person name="Nishi S."/>
            <person name="Hori S."/>
            <person name="Arai W."/>
            <person name="Tsubouchi T."/>
            <person name="Morono Y."/>
            <person name="Uchiyama I."/>
            <person name="Ito T."/>
            <person name="Fujiyama A."/>
            <person name="Inagaki F."/>
            <person name="Takami H."/>
        </authorList>
    </citation>
    <scope>NUCLEOTIDE SEQUENCE</scope>
    <source>
        <strain evidence="1">Expedition CK06-06</strain>
    </source>
</reference>
<sequence length="63" mass="7374">MARQKLDKEVRKAILKARSLIEEVAKMDGNEAETRRRVERIFESLMGYDVLRHVTREHAVHGV</sequence>
<dbReference type="AlphaFoldDB" id="X1QFC6"/>
<evidence type="ECO:0000313" key="1">
    <source>
        <dbReference type="EMBL" id="GAI41959.1"/>
    </source>
</evidence>
<comment type="caution">
    <text evidence="1">The sequence shown here is derived from an EMBL/GenBank/DDBJ whole genome shotgun (WGS) entry which is preliminary data.</text>
</comment>
<proteinExistence type="predicted"/>
<feature type="non-terminal residue" evidence="1">
    <location>
        <position position="63"/>
    </location>
</feature>
<protein>
    <submittedName>
        <fullName evidence="1">Uncharacterized protein</fullName>
    </submittedName>
</protein>
<dbReference type="EMBL" id="BARV01031819">
    <property type="protein sequence ID" value="GAI41959.1"/>
    <property type="molecule type" value="Genomic_DNA"/>
</dbReference>
<accession>X1QFC6</accession>